<dbReference type="InterPro" id="IPR045863">
    <property type="entry name" value="CorA_TM1_TM2"/>
</dbReference>
<organism evidence="6 7">
    <name type="scientific">Lophiostoma macrostomum CBS 122681</name>
    <dbReference type="NCBI Taxonomy" id="1314788"/>
    <lineage>
        <taxon>Eukaryota</taxon>
        <taxon>Fungi</taxon>
        <taxon>Dikarya</taxon>
        <taxon>Ascomycota</taxon>
        <taxon>Pezizomycotina</taxon>
        <taxon>Dothideomycetes</taxon>
        <taxon>Pleosporomycetidae</taxon>
        <taxon>Pleosporales</taxon>
        <taxon>Lophiostomataceae</taxon>
        <taxon>Lophiostoma</taxon>
    </lineage>
</organism>
<gene>
    <name evidence="6" type="ORF">K491DRAFT_343061</name>
</gene>
<keyword evidence="7" id="KW-1185">Reference proteome</keyword>
<dbReference type="Proteomes" id="UP000799324">
    <property type="component" value="Unassembled WGS sequence"/>
</dbReference>
<keyword evidence="4 5" id="KW-0472">Membrane</keyword>
<keyword evidence="2 5" id="KW-0812">Transmembrane</keyword>
<evidence type="ECO:0000313" key="7">
    <source>
        <dbReference type="Proteomes" id="UP000799324"/>
    </source>
</evidence>
<dbReference type="GO" id="GO:0016020">
    <property type="term" value="C:membrane"/>
    <property type="evidence" value="ECO:0007669"/>
    <property type="project" value="UniProtKB-SubCell"/>
</dbReference>
<protein>
    <submittedName>
        <fullName evidence="6">Uncharacterized protein</fullName>
    </submittedName>
</protein>
<keyword evidence="3 5" id="KW-1133">Transmembrane helix</keyword>
<evidence type="ECO:0000313" key="6">
    <source>
        <dbReference type="EMBL" id="KAF2657264.1"/>
    </source>
</evidence>
<comment type="subcellular location">
    <subcellularLocation>
        <location evidence="1">Membrane</location>
        <topology evidence="1">Multi-pass membrane protein</topology>
    </subcellularLocation>
</comment>
<dbReference type="EMBL" id="MU004327">
    <property type="protein sequence ID" value="KAF2657264.1"/>
    <property type="molecule type" value="Genomic_DNA"/>
</dbReference>
<proteinExistence type="predicted"/>
<sequence>MTQSDLSQLRFLLRSCAAQLVHPLTIPEIFLHMIVVHLNERIRVPGENDFYMEERRTGLARVKLDSPNKQKSIWTWNFQDFQNSMAVANKFLPTLAYLQRRFAYATQLTQRLLSVLEELKNVEFVRPEMKAKVDFGALERRERLLNRMGILENYSHQTECMLQRTENTITVLSTTLNQIDSRNQAEVAKGNLHIAHAVRTDSIPMRTIAYVTLIVLPGAFVAAIFGMNFFLFDPDKKSVIVADTFWQYWAVTVPLTIFVLIIWNIWVRFERNKPMIVIEDEESLTVGRSSKAQHTYVE</sequence>
<feature type="transmembrane region" description="Helical" evidence="5">
    <location>
        <begin position="246"/>
        <end position="266"/>
    </location>
</feature>
<feature type="transmembrane region" description="Helical" evidence="5">
    <location>
        <begin position="208"/>
        <end position="231"/>
    </location>
</feature>
<accession>A0A6A6TF50</accession>
<evidence type="ECO:0000256" key="4">
    <source>
        <dbReference type="ARBA" id="ARBA00023136"/>
    </source>
</evidence>
<evidence type="ECO:0000256" key="2">
    <source>
        <dbReference type="ARBA" id="ARBA00022692"/>
    </source>
</evidence>
<evidence type="ECO:0000256" key="3">
    <source>
        <dbReference type="ARBA" id="ARBA00022989"/>
    </source>
</evidence>
<reference evidence="6" key="1">
    <citation type="journal article" date="2020" name="Stud. Mycol.">
        <title>101 Dothideomycetes genomes: a test case for predicting lifestyles and emergence of pathogens.</title>
        <authorList>
            <person name="Haridas S."/>
            <person name="Albert R."/>
            <person name="Binder M."/>
            <person name="Bloem J."/>
            <person name="Labutti K."/>
            <person name="Salamov A."/>
            <person name="Andreopoulos B."/>
            <person name="Baker S."/>
            <person name="Barry K."/>
            <person name="Bills G."/>
            <person name="Bluhm B."/>
            <person name="Cannon C."/>
            <person name="Castanera R."/>
            <person name="Culley D."/>
            <person name="Daum C."/>
            <person name="Ezra D."/>
            <person name="Gonzalez J."/>
            <person name="Henrissat B."/>
            <person name="Kuo A."/>
            <person name="Liang C."/>
            <person name="Lipzen A."/>
            <person name="Lutzoni F."/>
            <person name="Magnuson J."/>
            <person name="Mondo S."/>
            <person name="Nolan M."/>
            <person name="Ohm R."/>
            <person name="Pangilinan J."/>
            <person name="Park H.-J."/>
            <person name="Ramirez L."/>
            <person name="Alfaro M."/>
            <person name="Sun H."/>
            <person name="Tritt A."/>
            <person name="Yoshinaga Y."/>
            <person name="Zwiers L.-H."/>
            <person name="Turgeon B."/>
            <person name="Goodwin S."/>
            <person name="Spatafora J."/>
            <person name="Crous P."/>
            <person name="Grigoriev I."/>
        </authorList>
    </citation>
    <scope>NUCLEOTIDE SEQUENCE</scope>
    <source>
        <strain evidence="6">CBS 122681</strain>
    </source>
</reference>
<dbReference type="SUPFAM" id="SSF144083">
    <property type="entry name" value="Magnesium transport protein CorA, transmembrane region"/>
    <property type="match status" value="1"/>
</dbReference>
<name>A0A6A6TF50_9PLEO</name>
<evidence type="ECO:0000256" key="5">
    <source>
        <dbReference type="SAM" id="Phobius"/>
    </source>
</evidence>
<dbReference type="OrthoDB" id="2830640at2759"/>
<evidence type="ECO:0000256" key="1">
    <source>
        <dbReference type="ARBA" id="ARBA00004141"/>
    </source>
</evidence>
<dbReference type="Gene3D" id="1.20.58.340">
    <property type="entry name" value="Magnesium transport protein CorA, transmembrane region"/>
    <property type="match status" value="1"/>
</dbReference>
<dbReference type="AlphaFoldDB" id="A0A6A6TF50"/>